<sequence>MTYTDKFNIQTFQDALKAKNKVLYCQFIANQLDINCPFKTKESTLSLIYTLILIGFDKPLNHLTQNIHITNNDWHFFLSSAVYKLSKQYTAIIQQGFQQKYCNAIKRYCNIIKICMEYVAEPNKHILKTLSFHRSHLQTICNNVSILSDNDVLETIKFLLDKTDIVAKTQTI</sequence>
<dbReference type="RefSeq" id="WP_148115223.1">
    <property type="nucleotide sequence ID" value="NZ_MJMG01000008.1"/>
</dbReference>
<comment type="caution">
    <text evidence="1">The sequence shown here is derived from an EMBL/GenBank/DDBJ whole genome shotgun (WGS) entry which is preliminary data.</text>
</comment>
<protein>
    <submittedName>
        <fullName evidence="1">Uncharacterized protein</fullName>
    </submittedName>
</protein>
<accession>A0A1E7QK39</accession>
<evidence type="ECO:0000313" key="1">
    <source>
        <dbReference type="EMBL" id="OEY86584.1"/>
    </source>
</evidence>
<name>A0A1E7QK39_WOLPI</name>
<evidence type="ECO:0000313" key="2">
    <source>
        <dbReference type="Proteomes" id="UP000175679"/>
    </source>
</evidence>
<dbReference type="Proteomes" id="UP000175679">
    <property type="component" value="Unassembled WGS sequence"/>
</dbReference>
<proteinExistence type="predicted"/>
<reference evidence="1 2" key="1">
    <citation type="submission" date="2016-09" db="EMBL/GenBank/DDBJ databases">
        <title>Genomic evidence for plant-parasitic nematodes as the earliest Wolbachia hosts.</title>
        <authorList>
            <person name="Brown A.M."/>
            <person name="Wasala S.K."/>
            <person name="Howe D.K."/>
            <person name="Peetz A.B."/>
            <person name="Zasada I.A."/>
            <person name="Denver D.R."/>
        </authorList>
    </citation>
    <scope>NUCLEOTIDE SEQUENCE [LARGE SCALE GENOMIC DNA]</scope>
    <source>
        <strain evidence="2">wPpe</strain>
    </source>
</reference>
<organism evidence="1 2">
    <name type="scientific">Wolbachia pipientis</name>
    <dbReference type="NCBI Taxonomy" id="955"/>
    <lineage>
        <taxon>Bacteria</taxon>
        <taxon>Pseudomonadati</taxon>
        <taxon>Pseudomonadota</taxon>
        <taxon>Alphaproteobacteria</taxon>
        <taxon>Rickettsiales</taxon>
        <taxon>Anaplasmataceae</taxon>
        <taxon>Wolbachieae</taxon>
        <taxon>Wolbachia</taxon>
    </lineage>
</organism>
<keyword evidence="2" id="KW-1185">Reference proteome</keyword>
<dbReference type="AlphaFoldDB" id="A0A1E7QK39"/>
<gene>
    <name evidence="1" type="ORF">BIY23_03435</name>
</gene>
<dbReference type="EMBL" id="MJMG01000008">
    <property type="protein sequence ID" value="OEY86584.1"/>
    <property type="molecule type" value="Genomic_DNA"/>
</dbReference>